<reference evidence="8 10" key="1">
    <citation type="journal article" date="2012" name="Nature">
        <title>Algal genomes reveal evolutionary mosaicism and the fate of nucleomorphs.</title>
        <authorList>
            <consortium name="DOE Joint Genome Institute"/>
            <person name="Curtis B.A."/>
            <person name="Tanifuji G."/>
            <person name="Burki F."/>
            <person name="Gruber A."/>
            <person name="Irimia M."/>
            <person name="Maruyama S."/>
            <person name="Arias M.C."/>
            <person name="Ball S.G."/>
            <person name="Gile G.H."/>
            <person name="Hirakawa Y."/>
            <person name="Hopkins J.F."/>
            <person name="Kuo A."/>
            <person name="Rensing S.A."/>
            <person name="Schmutz J."/>
            <person name="Symeonidi A."/>
            <person name="Elias M."/>
            <person name="Eveleigh R.J."/>
            <person name="Herman E.K."/>
            <person name="Klute M.J."/>
            <person name="Nakayama T."/>
            <person name="Obornik M."/>
            <person name="Reyes-Prieto A."/>
            <person name="Armbrust E.V."/>
            <person name="Aves S.J."/>
            <person name="Beiko R.G."/>
            <person name="Coutinho P."/>
            <person name="Dacks J.B."/>
            <person name="Durnford D.G."/>
            <person name="Fast N.M."/>
            <person name="Green B.R."/>
            <person name="Grisdale C.J."/>
            <person name="Hempel F."/>
            <person name="Henrissat B."/>
            <person name="Hoppner M.P."/>
            <person name="Ishida K."/>
            <person name="Kim E."/>
            <person name="Koreny L."/>
            <person name="Kroth P.G."/>
            <person name="Liu Y."/>
            <person name="Malik S.B."/>
            <person name="Maier U.G."/>
            <person name="McRose D."/>
            <person name="Mock T."/>
            <person name="Neilson J.A."/>
            <person name="Onodera N.T."/>
            <person name="Poole A.M."/>
            <person name="Pritham E.J."/>
            <person name="Richards T.A."/>
            <person name="Rocap G."/>
            <person name="Roy S.W."/>
            <person name="Sarai C."/>
            <person name="Schaack S."/>
            <person name="Shirato S."/>
            <person name="Slamovits C.H."/>
            <person name="Spencer D.F."/>
            <person name="Suzuki S."/>
            <person name="Worden A.Z."/>
            <person name="Zauner S."/>
            <person name="Barry K."/>
            <person name="Bell C."/>
            <person name="Bharti A.K."/>
            <person name="Crow J.A."/>
            <person name="Grimwood J."/>
            <person name="Kramer R."/>
            <person name="Lindquist E."/>
            <person name="Lucas S."/>
            <person name="Salamov A."/>
            <person name="McFadden G.I."/>
            <person name="Lane C.E."/>
            <person name="Keeling P.J."/>
            <person name="Gray M.W."/>
            <person name="Grigoriev I.V."/>
            <person name="Archibald J.M."/>
        </authorList>
    </citation>
    <scope>NUCLEOTIDE SEQUENCE</scope>
    <source>
        <strain evidence="8 10">CCMP2712</strain>
    </source>
</reference>
<gene>
    <name evidence="8" type="ORF">GUITHDRAFT_106228</name>
</gene>
<dbReference type="EnsemblProtists" id="EKX48152">
    <property type="protein sequence ID" value="EKX48152"/>
    <property type="gene ID" value="GUITHDRAFT_106228"/>
</dbReference>
<evidence type="ECO:0000256" key="1">
    <source>
        <dbReference type="ARBA" id="ARBA00004173"/>
    </source>
</evidence>
<dbReference type="Pfam" id="PF01783">
    <property type="entry name" value="Ribosomal_L32p"/>
    <property type="match status" value="1"/>
</dbReference>
<dbReference type="GO" id="GO:0006412">
    <property type="term" value="P:translation"/>
    <property type="evidence" value="ECO:0007669"/>
    <property type="project" value="InterPro"/>
</dbReference>
<keyword evidence="4" id="KW-0689">Ribosomal protein</keyword>
<dbReference type="EMBL" id="JH992987">
    <property type="protein sequence ID" value="EKX48152.1"/>
    <property type="molecule type" value="Genomic_DNA"/>
</dbReference>
<evidence type="ECO:0000256" key="5">
    <source>
        <dbReference type="ARBA" id="ARBA00023128"/>
    </source>
</evidence>
<comment type="similarity">
    <text evidence="2">Belongs to the bacterial ribosomal protein bL32 family.</text>
</comment>
<dbReference type="AlphaFoldDB" id="L1JIJ6"/>
<evidence type="ECO:0000256" key="6">
    <source>
        <dbReference type="ARBA" id="ARBA00023274"/>
    </source>
</evidence>
<dbReference type="NCBIfam" id="TIGR01031">
    <property type="entry name" value="rpmF_bact"/>
    <property type="match status" value="1"/>
</dbReference>
<dbReference type="RefSeq" id="XP_005835132.1">
    <property type="nucleotide sequence ID" value="XM_005835075.1"/>
</dbReference>
<dbReference type="SUPFAM" id="SSF57829">
    <property type="entry name" value="Zn-binding ribosomal proteins"/>
    <property type="match status" value="1"/>
</dbReference>
<proteinExistence type="inferred from homology"/>
<dbReference type="OrthoDB" id="2014905at2759"/>
<evidence type="ECO:0000313" key="9">
    <source>
        <dbReference type="EnsemblProtists" id="EKX48152"/>
    </source>
</evidence>
<keyword evidence="5" id="KW-0496">Mitochondrion</keyword>
<accession>L1JIJ6</accession>
<evidence type="ECO:0000256" key="2">
    <source>
        <dbReference type="ARBA" id="ARBA00008560"/>
    </source>
</evidence>
<sequence>MAWQRLTQRFAFWAERLVPRPQQRLMLSYETSSACSESAISSPSLPERLSELLDGLWFAVPKKRVSAARRDVRNAPKALNWDYSIVPCKKCGKPRRPHRYCDQYNCARVDEVERPQVESSDVKEGSS</sequence>
<dbReference type="PANTHER" id="PTHR21026">
    <property type="entry name" value="39S RIBOSOMAL PROTEIN L32, MITOCHONDRIAL"/>
    <property type="match status" value="1"/>
</dbReference>
<dbReference type="InterPro" id="IPR011332">
    <property type="entry name" value="Ribosomal_zn-bd"/>
</dbReference>
<dbReference type="Proteomes" id="UP000011087">
    <property type="component" value="Unassembled WGS sequence"/>
</dbReference>
<dbReference type="GeneID" id="17304710"/>
<evidence type="ECO:0000256" key="7">
    <source>
        <dbReference type="ARBA" id="ARBA00039935"/>
    </source>
</evidence>
<protein>
    <recommendedName>
        <fullName evidence="7">Large ribosomal subunit protein bL32m</fullName>
    </recommendedName>
</protein>
<evidence type="ECO:0000256" key="3">
    <source>
        <dbReference type="ARBA" id="ARBA00022946"/>
    </source>
</evidence>
<reference evidence="10" key="2">
    <citation type="submission" date="2012-11" db="EMBL/GenBank/DDBJ databases">
        <authorList>
            <person name="Kuo A."/>
            <person name="Curtis B.A."/>
            <person name="Tanifuji G."/>
            <person name="Burki F."/>
            <person name="Gruber A."/>
            <person name="Irimia M."/>
            <person name="Maruyama S."/>
            <person name="Arias M.C."/>
            <person name="Ball S.G."/>
            <person name="Gile G.H."/>
            <person name="Hirakawa Y."/>
            <person name="Hopkins J.F."/>
            <person name="Rensing S.A."/>
            <person name="Schmutz J."/>
            <person name="Symeonidi A."/>
            <person name="Elias M."/>
            <person name="Eveleigh R.J."/>
            <person name="Herman E.K."/>
            <person name="Klute M.J."/>
            <person name="Nakayama T."/>
            <person name="Obornik M."/>
            <person name="Reyes-Prieto A."/>
            <person name="Armbrust E.V."/>
            <person name="Aves S.J."/>
            <person name="Beiko R.G."/>
            <person name="Coutinho P."/>
            <person name="Dacks J.B."/>
            <person name="Durnford D.G."/>
            <person name="Fast N.M."/>
            <person name="Green B.R."/>
            <person name="Grisdale C."/>
            <person name="Hempe F."/>
            <person name="Henrissat B."/>
            <person name="Hoppner M.P."/>
            <person name="Ishida K.-I."/>
            <person name="Kim E."/>
            <person name="Koreny L."/>
            <person name="Kroth P.G."/>
            <person name="Liu Y."/>
            <person name="Malik S.-B."/>
            <person name="Maier U.G."/>
            <person name="McRose D."/>
            <person name="Mock T."/>
            <person name="Neilson J.A."/>
            <person name="Onodera N.T."/>
            <person name="Poole A.M."/>
            <person name="Pritham E.J."/>
            <person name="Richards T.A."/>
            <person name="Rocap G."/>
            <person name="Roy S.W."/>
            <person name="Sarai C."/>
            <person name="Schaack S."/>
            <person name="Shirato S."/>
            <person name="Slamovits C.H."/>
            <person name="Spencer D.F."/>
            <person name="Suzuki S."/>
            <person name="Worden A.Z."/>
            <person name="Zauner S."/>
            <person name="Barry K."/>
            <person name="Bell C."/>
            <person name="Bharti A.K."/>
            <person name="Crow J.A."/>
            <person name="Grimwood J."/>
            <person name="Kramer R."/>
            <person name="Lindquist E."/>
            <person name="Lucas S."/>
            <person name="Salamov A."/>
            <person name="McFadden G.I."/>
            <person name="Lane C.E."/>
            <person name="Keeling P.J."/>
            <person name="Gray M.W."/>
            <person name="Grigoriev I.V."/>
            <person name="Archibald J.M."/>
        </authorList>
    </citation>
    <scope>NUCLEOTIDE SEQUENCE</scope>
    <source>
        <strain evidence="10">CCMP2712</strain>
    </source>
</reference>
<dbReference type="GO" id="GO:0003735">
    <property type="term" value="F:structural constituent of ribosome"/>
    <property type="evidence" value="ECO:0007669"/>
    <property type="project" value="InterPro"/>
</dbReference>
<reference evidence="9" key="3">
    <citation type="submission" date="2015-06" db="UniProtKB">
        <authorList>
            <consortium name="EnsemblProtists"/>
        </authorList>
    </citation>
    <scope>IDENTIFICATION</scope>
</reference>
<evidence type="ECO:0000256" key="4">
    <source>
        <dbReference type="ARBA" id="ARBA00022980"/>
    </source>
</evidence>
<keyword evidence="3" id="KW-0809">Transit peptide</keyword>
<dbReference type="InterPro" id="IPR051991">
    <property type="entry name" value="Mitoribosomal_protein_bL32"/>
</dbReference>
<keyword evidence="10" id="KW-1185">Reference proteome</keyword>
<dbReference type="PaxDb" id="55529-EKX48152"/>
<organism evidence="8">
    <name type="scientific">Guillardia theta (strain CCMP2712)</name>
    <name type="common">Cryptophyte</name>
    <dbReference type="NCBI Taxonomy" id="905079"/>
    <lineage>
        <taxon>Eukaryota</taxon>
        <taxon>Cryptophyceae</taxon>
        <taxon>Pyrenomonadales</taxon>
        <taxon>Geminigeraceae</taxon>
        <taxon>Guillardia</taxon>
    </lineage>
</organism>
<name>L1JIJ6_GUITC</name>
<dbReference type="KEGG" id="gtt:GUITHDRAFT_106228"/>
<dbReference type="InterPro" id="IPR002677">
    <property type="entry name" value="Ribosomal_bL32"/>
</dbReference>
<comment type="subcellular location">
    <subcellularLocation>
        <location evidence="1">Mitochondrion</location>
    </subcellularLocation>
</comment>
<keyword evidence="6" id="KW-0687">Ribonucleoprotein</keyword>
<dbReference type="GO" id="GO:0005739">
    <property type="term" value="C:mitochondrion"/>
    <property type="evidence" value="ECO:0007669"/>
    <property type="project" value="UniProtKB-SubCell"/>
</dbReference>
<dbReference type="PANTHER" id="PTHR21026:SF2">
    <property type="entry name" value="LARGE RIBOSOMAL SUBUNIT PROTEIN BL32M"/>
    <property type="match status" value="1"/>
</dbReference>
<evidence type="ECO:0000313" key="10">
    <source>
        <dbReference type="Proteomes" id="UP000011087"/>
    </source>
</evidence>
<evidence type="ECO:0000313" key="8">
    <source>
        <dbReference type="EMBL" id="EKX48152.1"/>
    </source>
</evidence>
<dbReference type="GO" id="GO:0015934">
    <property type="term" value="C:large ribosomal subunit"/>
    <property type="evidence" value="ECO:0007669"/>
    <property type="project" value="InterPro"/>
</dbReference>
<dbReference type="HOGENOM" id="CLU_1974755_0_0_1"/>